<dbReference type="EMBL" id="CASHTH010003147">
    <property type="protein sequence ID" value="CAI8040875.1"/>
    <property type="molecule type" value="Genomic_DNA"/>
</dbReference>
<comment type="caution">
    <text evidence="8">The sequence shown here is derived from an EMBL/GenBank/DDBJ whole genome shotgun (WGS) entry which is preliminary data.</text>
</comment>
<keyword evidence="9" id="KW-1185">Reference proteome</keyword>
<dbReference type="PANTHER" id="PTHR23510:SF3">
    <property type="entry name" value="MAJOR FACILITATOR SUPERFAMILY DOMAIN-CONTAINING PROTEIN 8"/>
    <property type="match status" value="1"/>
</dbReference>
<evidence type="ECO:0008006" key="10">
    <source>
        <dbReference type="Google" id="ProtNLM"/>
    </source>
</evidence>
<name>A0AA35T334_GEOBA</name>
<evidence type="ECO:0000256" key="2">
    <source>
        <dbReference type="ARBA" id="ARBA00022448"/>
    </source>
</evidence>
<dbReference type="GO" id="GO:0005765">
    <property type="term" value="C:lysosomal membrane"/>
    <property type="evidence" value="ECO:0007669"/>
    <property type="project" value="TreeGrafter"/>
</dbReference>
<dbReference type="CDD" id="cd06174">
    <property type="entry name" value="MFS"/>
    <property type="match status" value="1"/>
</dbReference>
<organism evidence="8 9">
    <name type="scientific">Geodia barretti</name>
    <name type="common">Barrett's horny sponge</name>
    <dbReference type="NCBI Taxonomy" id="519541"/>
    <lineage>
        <taxon>Eukaryota</taxon>
        <taxon>Metazoa</taxon>
        <taxon>Porifera</taxon>
        <taxon>Demospongiae</taxon>
        <taxon>Heteroscleromorpha</taxon>
        <taxon>Tetractinellida</taxon>
        <taxon>Astrophorina</taxon>
        <taxon>Geodiidae</taxon>
        <taxon>Geodia</taxon>
    </lineage>
</organism>
<feature type="transmembrane region" description="Helical" evidence="7">
    <location>
        <begin position="531"/>
        <end position="551"/>
    </location>
</feature>
<feature type="transmembrane region" description="Helical" evidence="7">
    <location>
        <begin position="499"/>
        <end position="519"/>
    </location>
</feature>
<evidence type="ECO:0000256" key="3">
    <source>
        <dbReference type="ARBA" id="ARBA00022692"/>
    </source>
</evidence>
<dbReference type="Pfam" id="PF07690">
    <property type="entry name" value="MFS_1"/>
    <property type="match status" value="1"/>
</dbReference>
<feature type="transmembrane region" description="Helical" evidence="7">
    <location>
        <begin position="255"/>
        <end position="277"/>
    </location>
</feature>
<feature type="compositionally biased region" description="Basic and acidic residues" evidence="6">
    <location>
        <begin position="607"/>
        <end position="635"/>
    </location>
</feature>
<dbReference type="PANTHER" id="PTHR23510">
    <property type="entry name" value="INNER MEMBRANE TRANSPORT PROTEIN YAJR"/>
    <property type="match status" value="1"/>
</dbReference>
<accession>A0AA35T334</accession>
<comment type="subcellular location">
    <subcellularLocation>
        <location evidence="1">Endomembrane system</location>
        <topology evidence="1">Multi-pass membrane protein</topology>
    </subcellularLocation>
</comment>
<dbReference type="Proteomes" id="UP001174909">
    <property type="component" value="Unassembled WGS sequence"/>
</dbReference>
<protein>
    <recommendedName>
        <fullName evidence="10">Major facilitator superfamily (MFS) profile domain-containing protein</fullName>
    </recommendedName>
</protein>
<dbReference type="GO" id="GO:0022857">
    <property type="term" value="F:transmembrane transporter activity"/>
    <property type="evidence" value="ECO:0007669"/>
    <property type="project" value="InterPro"/>
</dbReference>
<feature type="transmembrane region" description="Helical" evidence="7">
    <location>
        <begin position="139"/>
        <end position="156"/>
    </location>
</feature>
<evidence type="ECO:0000256" key="5">
    <source>
        <dbReference type="ARBA" id="ARBA00023136"/>
    </source>
</evidence>
<feature type="region of interest" description="Disordered" evidence="6">
    <location>
        <begin position="607"/>
        <end position="647"/>
    </location>
</feature>
<feature type="transmembrane region" description="Helical" evidence="7">
    <location>
        <begin position="297"/>
        <end position="317"/>
    </location>
</feature>
<dbReference type="GO" id="GO:0012505">
    <property type="term" value="C:endomembrane system"/>
    <property type="evidence" value="ECO:0007669"/>
    <property type="project" value="UniProtKB-SubCell"/>
</dbReference>
<dbReference type="Gene3D" id="1.20.1250.20">
    <property type="entry name" value="MFS general substrate transporter like domains"/>
    <property type="match status" value="1"/>
</dbReference>
<evidence type="ECO:0000256" key="4">
    <source>
        <dbReference type="ARBA" id="ARBA00022989"/>
    </source>
</evidence>
<reference evidence="8" key="1">
    <citation type="submission" date="2023-03" db="EMBL/GenBank/DDBJ databases">
        <authorList>
            <person name="Steffen K."/>
            <person name="Cardenas P."/>
        </authorList>
    </citation>
    <scope>NUCLEOTIDE SEQUENCE</scope>
</reference>
<dbReference type="InterPro" id="IPR036259">
    <property type="entry name" value="MFS_trans_sf"/>
</dbReference>
<feature type="transmembrane region" description="Helical" evidence="7">
    <location>
        <begin position="463"/>
        <end position="487"/>
    </location>
</feature>
<feature type="transmembrane region" description="Helical" evidence="7">
    <location>
        <begin position="214"/>
        <end position="234"/>
    </location>
</feature>
<keyword evidence="5 7" id="KW-0472">Membrane</keyword>
<dbReference type="InterPro" id="IPR051068">
    <property type="entry name" value="MFS_Domain-Containing_Protein"/>
</dbReference>
<feature type="compositionally biased region" description="Polar residues" evidence="6">
    <location>
        <begin position="636"/>
        <end position="647"/>
    </location>
</feature>
<evidence type="ECO:0000313" key="9">
    <source>
        <dbReference type="Proteomes" id="UP001174909"/>
    </source>
</evidence>
<evidence type="ECO:0000256" key="6">
    <source>
        <dbReference type="SAM" id="MobiDB-lite"/>
    </source>
</evidence>
<feature type="transmembrane region" description="Helical" evidence="7">
    <location>
        <begin position="79"/>
        <end position="102"/>
    </location>
</feature>
<keyword evidence="2" id="KW-0813">Transport</keyword>
<keyword evidence="3 7" id="KW-0812">Transmembrane</keyword>
<feature type="transmembrane region" description="Helical" evidence="7">
    <location>
        <begin position="109"/>
        <end position="127"/>
    </location>
</feature>
<gene>
    <name evidence="8" type="ORF">GBAR_LOCUS22727</name>
</gene>
<dbReference type="SUPFAM" id="SSF103473">
    <property type="entry name" value="MFS general substrate transporter"/>
    <property type="match status" value="2"/>
</dbReference>
<feature type="transmembrane region" description="Helical" evidence="7">
    <location>
        <begin position="177"/>
        <end position="194"/>
    </location>
</feature>
<proteinExistence type="predicted"/>
<feature type="transmembrane region" description="Helical" evidence="7">
    <location>
        <begin position="329"/>
        <end position="348"/>
    </location>
</feature>
<evidence type="ECO:0000256" key="7">
    <source>
        <dbReference type="SAM" id="Phobius"/>
    </source>
</evidence>
<sequence length="647" mass="70597">MRYRSLAAISGSVVGSGVRCGPSSDRCRYQQNWVVLTLYCTLVGFSYTSALPSLHQFVTSSTRPDDPNVQPGLGLNETWYSWIVSILSIGEFAGAVVTSLLLRRIFTKYVMLANLSLCAFGGLLYGVGENSWMLLTGRFLIGFYMGAETVTFRTYVGETSSTIIAAMPLEKREKSTLKYTAFFVGFTVCCVSSLSGPGLAAVVAQIPSIDQFRWPGYFTIIFSILLGVVTMVLFREKRGDVQKKGGPVLLKTLPIPLYTVTCLMVAFFVVNWHFAVFETLLNPVLADNFGFDVEYDAYAFFGTLIFFSCGTLLLYALQRLRINNRISSIIALGLALSSSLIATDWQSVHGDPCSQFSKTEGVNFTILSEPKDMAFGSGSAIWCEVDPGSYFCAVEKSGVNLEECGVEQSLTNGIIDVNASCVCEAFSGVSEFRCFWNPHSRVTGRDCQRCARLCHSHSHSLNLVQFLLGMALMSAIVPMSRVSITLIASDALAGESQALIMGIFVAVGAAARFTGPVWANAAYLAADHHVYIVMNILSVSVLLVIVPYILLYRTMKPANQQQQVMRTSGNVASIELNSLLNQDTVELEIGGDSGLVSLENGDWCVEKDSGGLGDGQREVEGGTRGRRKFDSDKTQLLENMESSSEED</sequence>
<dbReference type="InterPro" id="IPR011701">
    <property type="entry name" value="MFS"/>
</dbReference>
<evidence type="ECO:0000313" key="8">
    <source>
        <dbReference type="EMBL" id="CAI8040875.1"/>
    </source>
</evidence>
<dbReference type="AlphaFoldDB" id="A0AA35T334"/>
<evidence type="ECO:0000256" key="1">
    <source>
        <dbReference type="ARBA" id="ARBA00004127"/>
    </source>
</evidence>
<keyword evidence="4 7" id="KW-1133">Transmembrane helix</keyword>